<feature type="transmembrane region" description="Helical" evidence="7">
    <location>
        <begin position="217"/>
        <end position="238"/>
    </location>
</feature>
<dbReference type="CDD" id="cd06261">
    <property type="entry name" value="TM_PBP2"/>
    <property type="match status" value="1"/>
</dbReference>
<organism evidence="9 10">
    <name type="scientific">Candidatus Staskawiczbacteria bacterium RIFOXYD1_FULL_32_13</name>
    <dbReference type="NCBI Taxonomy" id="1802234"/>
    <lineage>
        <taxon>Bacteria</taxon>
        <taxon>Candidatus Staskawicziibacteriota</taxon>
    </lineage>
</organism>
<comment type="caution">
    <text evidence="9">The sequence shown here is derived from an EMBL/GenBank/DDBJ whole genome shotgun (WGS) entry which is preliminary data.</text>
</comment>
<dbReference type="PANTHER" id="PTHR30151:SF0">
    <property type="entry name" value="ABC TRANSPORTER PERMEASE PROTEIN MJ0413-RELATED"/>
    <property type="match status" value="1"/>
</dbReference>
<evidence type="ECO:0000256" key="3">
    <source>
        <dbReference type="ARBA" id="ARBA00022475"/>
    </source>
</evidence>
<feature type="domain" description="ABC transmembrane type-1" evidence="8">
    <location>
        <begin position="55"/>
        <end position="235"/>
    </location>
</feature>
<dbReference type="GO" id="GO:0005886">
    <property type="term" value="C:plasma membrane"/>
    <property type="evidence" value="ECO:0007669"/>
    <property type="project" value="UniProtKB-SubCell"/>
</dbReference>
<gene>
    <name evidence="9" type="ORF">A2561_03405</name>
</gene>
<keyword evidence="3" id="KW-1003">Cell membrane</keyword>
<keyword evidence="6 7" id="KW-0472">Membrane</keyword>
<dbReference type="Pfam" id="PF00528">
    <property type="entry name" value="BPD_transp_1"/>
    <property type="match status" value="1"/>
</dbReference>
<dbReference type="PROSITE" id="PS50928">
    <property type="entry name" value="ABC_TM1"/>
    <property type="match status" value="1"/>
</dbReference>
<dbReference type="InterPro" id="IPR000515">
    <property type="entry name" value="MetI-like"/>
</dbReference>
<dbReference type="SUPFAM" id="SSF161098">
    <property type="entry name" value="MetI-like"/>
    <property type="match status" value="1"/>
</dbReference>
<keyword evidence="5 7" id="KW-1133">Transmembrane helix</keyword>
<proteinExistence type="inferred from homology"/>
<dbReference type="AlphaFoldDB" id="A0A1G2JKX0"/>
<evidence type="ECO:0000256" key="2">
    <source>
        <dbReference type="ARBA" id="ARBA00022448"/>
    </source>
</evidence>
<feature type="transmembrane region" description="Helical" evidence="7">
    <location>
        <begin position="59"/>
        <end position="81"/>
    </location>
</feature>
<evidence type="ECO:0000259" key="8">
    <source>
        <dbReference type="PROSITE" id="PS50928"/>
    </source>
</evidence>
<evidence type="ECO:0000313" key="9">
    <source>
        <dbReference type="EMBL" id="OGZ87712.1"/>
    </source>
</evidence>
<feature type="transmembrane region" description="Helical" evidence="7">
    <location>
        <begin position="121"/>
        <end position="144"/>
    </location>
</feature>
<keyword evidence="2 7" id="KW-0813">Transport</keyword>
<dbReference type="PANTHER" id="PTHR30151">
    <property type="entry name" value="ALKANE SULFONATE ABC TRANSPORTER-RELATED, MEMBRANE SUBUNIT"/>
    <property type="match status" value="1"/>
</dbReference>
<keyword evidence="4 7" id="KW-0812">Transmembrane</keyword>
<name>A0A1G2JKX0_9BACT</name>
<evidence type="ECO:0000256" key="5">
    <source>
        <dbReference type="ARBA" id="ARBA00022989"/>
    </source>
</evidence>
<protein>
    <recommendedName>
        <fullName evidence="8">ABC transmembrane type-1 domain-containing protein</fullName>
    </recommendedName>
</protein>
<dbReference type="EMBL" id="MHPU01000039">
    <property type="protein sequence ID" value="OGZ87712.1"/>
    <property type="molecule type" value="Genomic_DNA"/>
</dbReference>
<comment type="subcellular location">
    <subcellularLocation>
        <location evidence="1 7">Cell membrane</location>
        <topology evidence="1 7">Multi-pass membrane protein</topology>
    </subcellularLocation>
</comment>
<dbReference type="Gene3D" id="1.10.3720.10">
    <property type="entry name" value="MetI-like"/>
    <property type="match status" value="1"/>
</dbReference>
<dbReference type="Proteomes" id="UP000178935">
    <property type="component" value="Unassembled WGS sequence"/>
</dbReference>
<evidence type="ECO:0000256" key="7">
    <source>
        <dbReference type="RuleBase" id="RU363032"/>
    </source>
</evidence>
<sequence length="251" mass="28042">MKKFLWFILPIIFLLILWEMISHSGFVSITLFPPPSKVFASLWEMIISKTIFLDLRDSLWRLILGLFLGSAFGVIIGLFTGRNKIFENIFLPIIQIFRPLPPVAIIPLVIIWFGIDDGAKIFSIAFAVFFPVWLNTHIGVGRIAQEFLWSAKLLTASSIKIFHKIVFPSAIPFIIAGIRTGIAVAFVMVFVSELSGASGGLGYRISISSLTYRIDEMIAALIVLGALGALTDQLFVFATNKIFPWIKFSIK</sequence>
<feature type="transmembrane region" description="Helical" evidence="7">
    <location>
        <begin position="165"/>
        <end position="191"/>
    </location>
</feature>
<dbReference type="GO" id="GO:0055085">
    <property type="term" value="P:transmembrane transport"/>
    <property type="evidence" value="ECO:0007669"/>
    <property type="project" value="InterPro"/>
</dbReference>
<accession>A0A1G2JKX0</accession>
<reference evidence="9 10" key="1">
    <citation type="journal article" date="2016" name="Nat. Commun.">
        <title>Thousands of microbial genomes shed light on interconnected biogeochemical processes in an aquifer system.</title>
        <authorList>
            <person name="Anantharaman K."/>
            <person name="Brown C.T."/>
            <person name="Hug L.A."/>
            <person name="Sharon I."/>
            <person name="Castelle C.J."/>
            <person name="Probst A.J."/>
            <person name="Thomas B.C."/>
            <person name="Singh A."/>
            <person name="Wilkins M.J."/>
            <person name="Karaoz U."/>
            <person name="Brodie E.L."/>
            <person name="Williams K.H."/>
            <person name="Hubbard S.S."/>
            <person name="Banfield J.F."/>
        </authorList>
    </citation>
    <scope>NUCLEOTIDE SEQUENCE [LARGE SCALE GENOMIC DNA]</scope>
</reference>
<comment type="similarity">
    <text evidence="7">Belongs to the binding-protein-dependent transport system permease family.</text>
</comment>
<dbReference type="InterPro" id="IPR035906">
    <property type="entry name" value="MetI-like_sf"/>
</dbReference>
<feature type="transmembrane region" description="Helical" evidence="7">
    <location>
        <begin position="93"/>
        <end position="115"/>
    </location>
</feature>
<evidence type="ECO:0000256" key="6">
    <source>
        <dbReference type="ARBA" id="ARBA00023136"/>
    </source>
</evidence>
<evidence type="ECO:0000256" key="4">
    <source>
        <dbReference type="ARBA" id="ARBA00022692"/>
    </source>
</evidence>
<evidence type="ECO:0000313" key="10">
    <source>
        <dbReference type="Proteomes" id="UP000178935"/>
    </source>
</evidence>
<feature type="transmembrane region" description="Helical" evidence="7">
    <location>
        <begin position="7"/>
        <end position="32"/>
    </location>
</feature>
<evidence type="ECO:0000256" key="1">
    <source>
        <dbReference type="ARBA" id="ARBA00004651"/>
    </source>
</evidence>